<protein>
    <recommendedName>
        <fullName evidence="9">Tr-type G domain-containing protein</fullName>
    </recommendedName>
</protein>
<dbReference type="PROSITE" id="PS51722">
    <property type="entry name" value="G_TR_2"/>
    <property type="match status" value="1"/>
</dbReference>
<sequence>MHRTSERQLLVLRKHAHVRDAATAAKTVPRPLGKWSQPSEAAPTPLIPRADLGKWGRLPDAAPPSRAGGPGKWGLPESASRSSSPRPPMGKWNRPGPSPSTSAPMQRDPPPHISMRPANPFGLRSPQERLTAKPPPPSEVDAPDRRRDVEDLAVLPNVSQDDERHVPRRGKTAFKERHSLRHALSQEATIPAHKRVSTARSAVDPVKKVKHKKARSEFGRVKLDVFIPSTVSVGNLARLLKVKLGTLQRKMREAGMGDDASYDHVLTSDYAVLLAEEFNRNPVINDEAAFDIYPSPLNPDPSSLPSRPPIVTIMGHVDHGKTTLLDTLRSASVASGEAGGITQHIGAFSVPVPSSAGGDGSSSITFLDTPGHAAFSAMRARGASVTDIIVLVVAADDGVMPQTKEVIDLVKQDEGKVQLVVAINKVDKPGINIENIHNALLVEGIHLEAIGGDIPSVEVSGLTGQGLDRLVETISAVAEMQDLHAERDGNVHGHVLESKIQKGFGPVATVLISRGCLKTGSFIISGTKYAKVRAMSDAAGKPVKAAYPGMAVTVSGWKELPDAGDEVLQGTEQDVKKAVANRERKAEQDATLVDIEAINNARRLERERRELEAEAVDANKEVPVEATNPDGPKELRLVIKGDVSGSVEALAGALEGIGMIIAFAIPVPKAATVAASSNNIPVYKSAIIYQVMDEVTQRVIDLLPAKWDKRITGEATVLQLFDIQLSGKRTKKVAGSRIINGVVEKSKNVQVVRNGQVVHEGRLDTFRHLKKDITEASKGLECGISVENFEDLREGDMIQAFSNVERTKTL</sequence>
<dbReference type="InterPro" id="IPR044145">
    <property type="entry name" value="IF2_II"/>
</dbReference>
<evidence type="ECO:0000256" key="6">
    <source>
        <dbReference type="ARBA" id="ARBA00025162"/>
    </source>
</evidence>
<dbReference type="NCBIfam" id="TIGR00231">
    <property type="entry name" value="small_GTP"/>
    <property type="match status" value="1"/>
</dbReference>
<name>A0A4Y9Z702_9AGAM</name>
<evidence type="ECO:0000259" key="9">
    <source>
        <dbReference type="PROSITE" id="PS51722"/>
    </source>
</evidence>
<dbReference type="InterPro" id="IPR053905">
    <property type="entry name" value="EF-G-like_DII"/>
</dbReference>
<dbReference type="CDD" id="cd03692">
    <property type="entry name" value="mtIF2_IVc"/>
    <property type="match status" value="1"/>
</dbReference>
<dbReference type="GO" id="GO:0005737">
    <property type="term" value="C:cytoplasm"/>
    <property type="evidence" value="ECO:0007669"/>
    <property type="project" value="TreeGrafter"/>
</dbReference>
<evidence type="ECO:0000256" key="4">
    <source>
        <dbReference type="ARBA" id="ARBA00022917"/>
    </source>
</evidence>
<keyword evidence="5" id="KW-0342">GTP-binding</keyword>
<evidence type="ECO:0000256" key="5">
    <source>
        <dbReference type="ARBA" id="ARBA00023134"/>
    </source>
</evidence>
<dbReference type="AlphaFoldDB" id="A0A4Y9Z702"/>
<dbReference type="InterPro" id="IPR005225">
    <property type="entry name" value="Small_GTP-bd"/>
</dbReference>
<dbReference type="EMBL" id="SEOQ01000097">
    <property type="protein sequence ID" value="TFY70525.1"/>
    <property type="molecule type" value="Genomic_DNA"/>
</dbReference>
<reference evidence="10 11" key="1">
    <citation type="submission" date="2019-02" db="EMBL/GenBank/DDBJ databases">
        <title>Genome sequencing of the rare red list fungi Dentipellis fragilis.</title>
        <authorList>
            <person name="Buettner E."/>
            <person name="Kellner H."/>
        </authorList>
    </citation>
    <scope>NUCLEOTIDE SEQUENCE [LARGE SCALE GENOMIC DNA]</scope>
    <source>
        <strain evidence="10 11">DSM 105465</strain>
    </source>
</reference>
<comment type="caution">
    <text evidence="10">The sequence shown here is derived from an EMBL/GenBank/DDBJ whole genome shotgun (WGS) entry which is preliminary data.</text>
</comment>
<dbReference type="Gene3D" id="3.40.50.300">
    <property type="entry name" value="P-loop containing nucleotide triphosphate hydrolases"/>
    <property type="match status" value="1"/>
</dbReference>
<feature type="coiled-coil region" evidence="7">
    <location>
        <begin position="568"/>
        <end position="621"/>
    </location>
</feature>
<dbReference type="PANTHER" id="PTHR43381:SF20">
    <property type="entry name" value="TRANSLATION INITIATION FACTOR IF-2, MITOCHONDRIAL"/>
    <property type="match status" value="1"/>
</dbReference>
<dbReference type="GO" id="GO:0003924">
    <property type="term" value="F:GTPase activity"/>
    <property type="evidence" value="ECO:0007669"/>
    <property type="project" value="InterPro"/>
</dbReference>
<dbReference type="SUPFAM" id="SSF50447">
    <property type="entry name" value="Translation proteins"/>
    <property type="match status" value="2"/>
</dbReference>
<evidence type="ECO:0000256" key="8">
    <source>
        <dbReference type="SAM" id="MobiDB-lite"/>
    </source>
</evidence>
<evidence type="ECO:0000256" key="1">
    <source>
        <dbReference type="ARBA" id="ARBA00007733"/>
    </source>
</evidence>
<gene>
    <name evidence="10" type="ORF">EVG20_g2470</name>
</gene>
<dbReference type="OrthoDB" id="361630at2759"/>
<dbReference type="FunFam" id="2.40.30.10:FF:000008">
    <property type="entry name" value="Translation initiation factor IF-2"/>
    <property type="match status" value="1"/>
</dbReference>
<dbReference type="PANTHER" id="PTHR43381">
    <property type="entry name" value="TRANSLATION INITIATION FACTOR IF-2-RELATED"/>
    <property type="match status" value="1"/>
</dbReference>
<keyword evidence="3" id="KW-0547">Nucleotide-binding</keyword>
<evidence type="ECO:0000313" key="10">
    <source>
        <dbReference type="EMBL" id="TFY70525.1"/>
    </source>
</evidence>
<dbReference type="Pfam" id="PF00009">
    <property type="entry name" value="GTP_EFTU"/>
    <property type="match status" value="1"/>
</dbReference>
<comment type="similarity">
    <text evidence="1">Belongs to the TRAFAC class translation factor GTPase superfamily. Classic translation factor GTPase family. IF-2 subfamily.</text>
</comment>
<dbReference type="FunFam" id="3.40.50.300:FF:000019">
    <property type="entry name" value="Translation initiation factor IF-2"/>
    <property type="match status" value="1"/>
</dbReference>
<dbReference type="InterPro" id="IPR036925">
    <property type="entry name" value="TIF_IF2_dom3_sf"/>
</dbReference>
<dbReference type="SUPFAM" id="SSF52540">
    <property type="entry name" value="P-loop containing nucleoside triphosphate hydrolases"/>
    <property type="match status" value="1"/>
</dbReference>
<evidence type="ECO:0000313" key="11">
    <source>
        <dbReference type="Proteomes" id="UP000298327"/>
    </source>
</evidence>
<dbReference type="GO" id="GO:0005525">
    <property type="term" value="F:GTP binding"/>
    <property type="evidence" value="ECO:0007669"/>
    <property type="project" value="UniProtKB-KW"/>
</dbReference>
<keyword evidence="4" id="KW-0648">Protein biosynthesis</keyword>
<dbReference type="Gene3D" id="2.40.30.10">
    <property type="entry name" value="Translation factors"/>
    <property type="match status" value="2"/>
</dbReference>
<dbReference type="CDD" id="cd01887">
    <property type="entry name" value="IF2_eIF5B"/>
    <property type="match status" value="1"/>
</dbReference>
<feature type="domain" description="Tr-type G" evidence="9">
    <location>
        <begin position="306"/>
        <end position="484"/>
    </location>
</feature>
<dbReference type="InterPro" id="IPR000795">
    <property type="entry name" value="T_Tr_GTP-bd_dom"/>
</dbReference>
<keyword evidence="7" id="KW-0175">Coiled coil</keyword>
<accession>A0A4Y9Z702</accession>
<evidence type="ECO:0000256" key="7">
    <source>
        <dbReference type="SAM" id="Coils"/>
    </source>
</evidence>
<dbReference type="InterPro" id="IPR015760">
    <property type="entry name" value="TIF_IF2"/>
</dbReference>
<dbReference type="Pfam" id="PF22042">
    <property type="entry name" value="EF-G_D2"/>
    <property type="match status" value="1"/>
</dbReference>
<comment type="function">
    <text evidence="6">One of the essential components for the initiation of protein synthesis. Protects formylmethionyl-tRNA from spontaneous hydrolysis and promotes its binding to the 30S ribosomal subunits. Also involved in the hydrolysis of GTP during the formation of the 70S ribosomal complex.</text>
</comment>
<organism evidence="10 11">
    <name type="scientific">Dentipellis fragilis</name>
    <dbReference type="NCBI Taxonomy" id="205917"/>
    <lineage>
        <taxon>Eukaryota</taxon>
        <taxon>Fungi</taxon>
        <taxon>Dikarya</taxon>
        <taxon>Basidiomycota</taxon>
        <taxon>Agaricomycotina</taxon>
        <taxon>Agaricomycetes</taxon>
        <taxon>Russulales</taxon>
        <taxon>Hericiaceae</taxon>
        <taxon>Dentipellis</taxon>
    </lineage>
</organism>
<evidence type="ECO:0000256" key="3">
    <source>
        <dbReference type="ARBA" id="ARBA00022741"/>
    </source>
</evidence>
<evidence type="ECO:0000256" key="2">
    <source>
        <dbReference type="ARBA" id="ARBA00022540"/>
    </source>
</evidence>
<dbReference type="InterPro" id="IPR027417">
    <property type="entry name" value="P-loop_NTPase"/>
</dbReference>
<proteinExistence type="inferred from homology"/>
<dbReference type="SUPFAM" id="SSF52156">
    <property type="entry name" value="Initiation factor IF2/eIF5b, domain 3"/>
    <property type="match status" value="1"/>
</dbReference>
<dbReference type="STRING" id="205917.A0A4Y9Z702"/>
<dbReference type="Proteomes" id="UP000298327">
    <property type="component" value="Unassembled WGS sequence"/>
</dbReference>
<dbReference type="CDD" id="cd03702">
    <property type="entry name" value="IF2_mtIF2_II"/>
    <property type="match status" value="1"/>
</dbReference>
<dbReference type="PRINTS" id="PR00315">
    <property type="entry name" value="ELONGATNFCT"/>
</dbReference>
<keyword evidence="2" id="KW-0396">Initiation factor</keyword>
<dbReference type="GO" id="GO:0003743">
    <property type="term" value="F:translation initiation factor activity"/>
    <property type="evidence" value="ECO:0007669"/>
    <property type="project" value="UniProtKB-KW"/>
</dbReference>
<keyword evidence="11" id="KW-1185">Reference proteome</keyword>
<feature type="region of interest" description="Disordered" evidence="8">
    <location>
        <begin position="17"/>
        <end position="147"/>
    </location>
</feature>
<dbReference type="InterPro" id="IPR009000">
    <property type="entry name" value="Transl_B-barrel_sf"/>
</dbReference>